<dbReference type="STRING" id="1940790.L21SP3_02193"/>
<feature type="domain" description="Acyltransferase 3" evidence="8">
    <location>
        <begin position="5"/>
        <end position="323"/>
    </location>
</feature>
<feature type="transmembrane region" description="Helical" evidence="7">
    <location>
        <begin position="12"/>
        <end position="35"/>
    </location>
</feature>
<dbReference type="Proteomes" id="UP000188273">
    <property type="component" value="Chromosome"/>
</dbReference>
<dbReference type="GO" id="GO:0016413">
    <property type="term" value="F:O-acetyltransferase activity"/>
    <property type="evidence" value="ECO:0007669"/>
    <property type="project" value="TreeGrafter"/>
</dbReference>
<evidence type="ECO:0000256" key="4">
    <source>
        <dbReference type="ARBA" id="ARBA00022692"/>
    </source>
</evidence>
<evidence type="ECO:0000256" key="2">
    <source>
        <dbReference type="ARBA" id="ARBA00007400"/>
    </source>
</evidence>
<feature type="transmembrane region" description="Helical" evidence="7">
    <location>
        <begin position="124"/>
        <end position="146"/>
    </location>
</feature>
<dbReference type="PANTHER" id="PTHR40074:SF2">
    <property type="entry name" value="O-ACETYLTRANSFERASE WECH"/>
    <property type="match status" value="1"/>
</dbReference>
<evidence type="ECO:0000256" key="7">
    <source>
        <dbReference type="SAM" id="Phobius"/>
    </source>
</evidence>
<dbReference type="AlphaFoldDB" id="A0A1Q2HSQ4"/>
<keyword evidence="3" id="KW-1003">Cell membrane</keyword>
<accession>A0A1Q2HSQ4</accession>
<dbReference type="PANTHER" id="PTHR40074">
    <property type="entry name" value="O-ACETYLTRANSFERASE WECH"/>
    <property type="match status" value="1"/>
</dbReference>
<feature type="transmembrane region" description="Helical" evidence="7">
    <location>
        <begin position="151"/>
        <end position="169"/>
    </location>
</feature>
<organism evidence="9 10">
    <name type="scientific">Sedimentisphaera cyanobacteriorum</name>
    <dbReference type="NCBI Taxonomy" id="1940790"/>
    <lineage>
        <taxon>Bacteria</taxon>
        <taxon>Pseudomonadati</taxon>
        <taxon>Planctomycetota</taxon>
        <taxon>Phycisphaerae</taxon>
        <taxon>Sedimentisphaerales</taxon>
        <taxon>Sedimentisphaeraceae</taxon>
        <taxon>Sedimentisphaera</taxon>
    </lineage>
</organism>
<protein>
    <submittedName>
        <fullName evidence="9">Putative membrane protein</fullName>
    </submittedName>
</protein>
<dbReference type="GO" id="GO:0009246">
    <property type="term" value="P:enterobacterial common antigen biosynthetic process"/>
    <property type="evidence" value="ECO:0007669"/>
    <property type="project" value="TreeGrafter"/>
</dbReference>
<name>A0A1Q2HSQ4_9BACT</name>
<keyword evidence="6 7" id="KW-0472">Membrane</keyword>
<reference evidence="10" key="1">
    <citation type="submission" date="2017-02" db="EMBL/GenBank/DDBJ databases">
        <title>Comparative genomics and description of representatives of a novel lineage of planctomycetes thriving in anoxic sediments.</title>
        <authorList>
            <person name="Spring S."/>
            <person name="Bunk B."/>
            <person name="Sproer C."/>
            <person name="Klenk H.-P."/>
        </authorList>
    </citation>
    <scope>NUCLEOTIDE SEQUENCE [LARGE SCALE GENOMIC DNA]</scope>
    <source>
        <strain evidence="10">L21-RPul-D3</strain>
    </source>
</reference>
<keyword evidence="10" id="KW-1185">Reference proteome</keyword>
<keyword evidence="4 7" id="KW-0812">Transmembrane</keyword>
<feature type="transmembrane region" description="Helical" evidence="7">
    <location>
        <begin position="281"/>
        <end position="301"/>
    </location>
</feature>
<dbReference type="RefSeq" id="WP_077541499.1">
    <property type="nucleotide sequence ID" value="NZ_CP019633.1"/>
</dbReference>
<feature type="transmembrane region" description="Helical" evidence="7">
    <location>
        <begin position="307"/>
        <end position="328"/>
    </location>
</feature>
<evidence type="ECO:0000256" key="6">
    <source>
        <dbReference type="ARBA" id="ARBA00023136"/>
    </source>
</evidence>
<evidence type="ECO:0000313" key="10">
    <source>
        <dbReference type="Proteomes" id="UP000188273"/>
    </source>
</evidence>
<dbReference type="EMBL" id="CP019633">
    <property type="protein sequence ID" value="AQQ10361.1"/>
    <property type="molecule type" value="Genomic_DNA"/>
</dbReference>
<keyword evidence="5 7" id="KW-1133">Transmembrane helix</keyword>
<dbReference type="KEGG" id="pbu:L21SP3_02193"/>
<dbReference type="OrthoDB" id="9809782at2"/>
<proteinExistence type="inferred from homology"/>
<feature type="transmembrane region" description="Helical" evidence="7">
    <location>
        <begin position="206"/>
        <end position="225"/>
    </location>
</feature>
<comment type="similarity">
    <text evidence="2">Belongs to the acyltransferase 3 family.</text>
</comment>
<sequence length="341" mass="38377">MGRLKYIDCARALAILLVMLEHAIGVTEYFGWPLMITSKGFAAFHMPVFFTAAGFMLALGGREKFSLDNYLSFEKKKFLRLIVPLFVITAITFAGELAIGQSSLKETGSVFYKMIFYPLSSPAGHGWFLITLMNIFLIFPLVISLFDKSKLVLIAVFAVCIMPASLPKHDYAYFLELERTRWYLLFVLFGYYVFGRLNITRHGNMLGALSFLAIAAGGSMQVIEWESLGQSWFIRSALRLIKLVFCFAGMLGMFYLSSCIANRAGMIKAFFSKLGRFSYDVYLYHLIAGMFCGVILSRAGISEEYSWLMLIIIYAVSGIGSFVFGQIIRKSRLISKIMLGS</sequence>
<feature type="transmembrane region" description="Helical" evidence="7">
    <location>
        <begin position="81"/>
        <end position="104"/>
    </location>
</feature>
<comment type="subcellular location">
    <subcellularLocation>
        <location evidence="1">Cell membrane</location>
        <topology evidence="1">Multi-pass membrane protein</topology>
    </subcellularLocation>
</comment>
<evidence type="ECO:0000256" key="5">
    <source>
        <dbReference type="ARBA" id="ARBA00022989"/>
    </source>
</evidence>
<feature type="transmembrane region" description="Helical" evidence="7">
    <location>
        <begin position="237"/>
        <end position="260"/>
    </location>
</feature>
<evidence type="ECO:0000256" key="3">
    <source>
        <dbReference type="ARBA" id="ARBA00022475"/>
    </source>
</evidence>
<feature type="transmembrane region" description="Helical" evidence="7">
    <location>
        <begin position="181"/>
        <end position="199"/>
    </location>
</feature>
<evidence type="ECO:0000259" key="8">
    <source>
        <dbReference type="Pfam" id="PF01757"/>
    </source>
</evidence>
<dbReference type="Pfam" id="PF01757">
    <property type="entry name" value="Acyl_transf_3"/>
    <property type="match status" value="1"/>
</dbReference>
<dbReference type="InterPro" id="IPR002656">
    <property type="entry name" value="Acyl_transf_3_dom"/>
</dbReference>
<gene>
    <name evidence="9" type="ORF">L21SP3_02193</name>
</gene>
<feature type="transmembrane region" description="Helical" evidence="7">
    <location>
        <begin position="41"/>
        <end position="60"/>
    </location>
</feature>
<dbReference type="GO" id="GO:0005886">
    <property type="term" value="C:plasma membrane"/>
    <property type="evidence" value="ECO:0007669"/>
    <property type="project" value="UniProtKB-SubCell"/>
</dbReference>
<evidence type="ECO:0000256" key="1">
    <source>
        <dbReference type="ARBA" id="ARBA00004651"/>
    </source>
</evidence>
<evidence type="ECO:0000313" key="9">
    <source>
        <dbReference type="EMBL" id="AQQ10361.1"/>
    </source>
</evidence>